<accession>H1Q557</accession>
<gene>
    <name evidence="2" type="ORF">HMPREF9140_02045</name>
</gene>
<dbReference type="HOGENOM" id="CLU_438604_0_0_10"/>
<comment type="caution">
    <text evidence="2">The sequence shown here is derived from an EMBL/GenBank/DDBJ whole genome shotgun (WGS) entry which is preliminary data.</text>
</comment>
<dbReference type="RefSeq" id="WP_006953777.1">
    <property type="nucleotide sequence ID" value="NZ_JH594523.1"/>
</dbReference>
<name>H1Q557_9BACT</name>
<reference evidence="2 3" key="1">
    <citation type="submission" date="2011-12" db="EMBL/GenBank/DDBJ databases">
        <title>The Genome Sequence of Prevotella micans F0438.</title>
        <authorList>
            <consortium name="The Broad Institute Genome Sequencing Platform"/>
            <person name="Earl A."/>
            <person name="Ward D."/>
            <person name="Feldgarden M."/>
            <person name="Gevers D."/>
            <person name="Izard J."/>
            <person name="Baranova O.V."/>
            <person name="Blanton J.M."/>
            <person name="Wade W.G."/>
            <person name="Dewhirst F.E."/>
            <person name="Young S.K."/>
            <person name="Zeng Q."/>
            <person name="Gargeya S."/>
            <person name="Fitzgerald M."/>
            <person name="Haas B."/>
            <person name="Abouelleil A."/>
            <person name="Alvarado L."/>
            <person name="Arachchi H.M."/>
            <person name="Berlin A."/>
            <person name="Chapman S.B."/>
            <person name="Gearin G."/>
            <person name="Goldberg J."/>
            <person name="Griggs A."/>
            <person name="Gujja S."/>
            <person name="Hansen M."/>
            <person name="Heiman D."/>
            <person name="Howarth C."/>
            <person name="Larimer J."/>
            <person name="Lui A."/>
            <person name="MacDonald P.J.P."/>
            <person name="McCowen C."/>
            <person name="Montmayeur A."/>
            <person name="Murphy C."/>
            <person name="Neiman D."/>
            <person name="Pearson M."/>
            <person name="Priest M."/>
            <person name="Roberts A."/>
            <person name="Saif S."/>
            <person name="Shea T."/>
            <person name="Sisk P."/>
            <person name="Stolte C."/>
            <person name="Sykes S."/>
            <person name="Wortman J."/>
            <person name="Nusbaum C."/>
            <person name="Birren B."/>
        </authorList>
    </citation>
    <scope>NUCLEOTIDE SEQUENCE [LARGE SCALE GENOMIC DNA]</scope>
    <source>
        <strain evidence="2 3">F0438</strain>
    </source>
</reference>
<dbReference type="InterPro" id="IPR013783">
    <property type="entry name" value="Ig-like_fold"/>
</dbReference>
<dbReference type="PATRIC" id="fig|883158.3.peg.2047"/>
<dbReference type="AlphaFoldDB" id="H1Q557"/>
<dbReference type="Gene3D" id="2.60.40.10">
    <property type="entry name" value="Immunoglobulins"/>
    <property type="match status" value="1"/>
</dbReference>
<feature type="signal peptide" evidence="1">
    <location>
        <begin position="1"/>
        <end position="20"/>
    </location>
</feature>
<dbReference type="InterPro" id="IPR021615">
    <property type="entry name" value="Omp28"/>
</dbReference>
<keyword evidence="1" id="KW-0732">Signal</keyword>
<dbReference type="EMBL" id="AGWK01000059">
    <property type="protein sequence ID" value="EHO66035.1"/>
    <property type="molecule type" value="Genomic_DNA"/>
</dbReference>
<organism evidence="2 3">
    <name type="scientific">Prevotella micans F0438</name>
    <dbReference type="NCBI Taxonomy" id="883158"/>
    <lineage>
        <taxon>Bacteria</taxon>
        <taxon>Pseudomonadati</taxon>
        <taxon>Bacteroidota</taxon>
        <taxon>Bacteroidia</taxon>
        <taxon>Bacteroidales</taxon>
        <taxon>Prevotellaceae</taxon>
        <taxon>Prevotella</taxon>
    </lineage>
</organism>
<feature type="chain" id="PRO_5003553006" evidence="1">
    <location>
        <begin position="21"/>
        <end position="623"/>
    </location>
</feature>
<protein>
    <submittedName>
        <fullName evidence="2">Uncharacterized protein</fullName>
    </submittedName>
</protein>
<proteinExistence type="predicted"/>
<evidence type="ECO:0000256" key="1">
    <source>
        <dbReference type="SAM" id="SignalP"/>
    </source>
</evidence>
<evidence type="ECO:0000313" key="2">
    <source>
        <dbReference type="EMBL" id="EHO66035.1"/>
    </source>
</evidence>
<keyword evidence="3" id="KW-1185">Reference proteome</keyword>
<evidence type="ECO:0000313" key="3">
    <source>
        <dbReference type="Proteomes" id="UP000016023"/>
    </source>
</evidence>
<dbReference type="Proteomes" id="UP000016023">
    <property type="component" value="Unassembled WGS sequence"/>
</dbReference>
<dbReference type="Pfam" id="PF11551">
    <property type="entry name" value="Omp28"/>
    <property type="match status" value="1"/>
</dbReference>
<dbReference type="STRING" id="883158.HMPREF9140_02045"/>
<sequence length="623" mass="69122">MKKIIILLLVLGIPLGYASAQQSAKVLAASERALSYTDGDSITISDICIGKAYTYAIGAWATPQMLRSYAGCKIVGIRFAVGSSIGKSRVFLCRIQNKDVTDTIVSRPVRRTSSGWNEVRFNNSQEYVISENDSLFFGYNYTETQQMVQDGKGAIAVYKPKTDNHLASLIYVNFGMGKQPTFVSFSEKGNACVQLIVDISNKPHKDLDMESILIGNKYKQLGENIDAFLTYRNVGRDSVFSCKIGCQIDNRSPIFFNETKMLKENALESMNHMIDLPSDLPVGRHIIKFFVSTIDGQQPVSTICDTIYAPFISYATALPRQQHYVEQYTDQGNPMAPPVNQQMNIAGNDNNICLVNIHRPGTSLSLPQSNYLHGLYAYTLPCFTIDRFSFFGEKHIAFDANDYIFIMPDILSQSVRQLANEANLNPAFATINFIPAYDTASRKLTLTVEGDVSSDALPIFNRLALTVLIAENEVEADQMVFNSDRTSSFVKADYHHDNVIRAYLSAPMGDELQVSAGRYSVSYTSVIPAEWNVNNLKAVALITKFTTEANAGNLPELDVTNANSIFLKGIVPDGIKRTEANSPDTAAEYFTLDGRRIPISNLKQGVYIIRKGGQCKKIIIQPR</sequence>